<keyword evidence="4" id="KW-0804">Transcription</keyword>
<evidence type="ECO:0000313" key="8">
    <source>
        <dbReference type="Proteomes" id="UP001152888"/>
    </source>
</evidence>
<evidence type="ECO:0000256" key="5">
    <source>
        <dbReference type="ARBA" id="ARBA00025466"/>
    </source>
</evidence>
<reference evidence="7" key="1">
    <citation type="submission" date="2022-03" db="EMBL/GenBank/DDBJ databases">
        <authorList>
            <person name="Sayadi A."/>
        </authorList>
    </citation>
    <scope>NUCLEOTIDE SEQUENCE</scope>
</reference>
<comment type="caution">
    <text evidence="7">The sequence shown here is derived from an EMBL/GenBank/DDBJ whole genome shotgun (WGS) entry which is preliminary data.</text>
</comment>
<dbReference type="EMBL" id="CAKOFQ010007867">
    <property type="protein sequence ID" value="CAH2009246.1"/>
    <property type="molecule type" value="Genomic_DNA"/>
</dbReference>
<evidence type="ECO:0000259" key="6">
    <source>
        <dbReference type="Pfam" id="PF13873"/>
    </source>
</evidence>
<dbReference type="AlphaFoldDB" id="A0A9P0Q3X2"/>
<sequence length="80" mass="9716">MFVPIKIQTNFIFNKQKNECWEKLAWEYNSIQTTGLRTGQQLKSWYEQMKKIAKQHKSEDKMNLLQTGRRDIYSSNHHIR</sequence>
<dbReference type="InterPro" id="IPR028002">
    <property type="entry name" value="Myb_DNA-bind_5"/>
</dbReference>
<feature type="domain" description="Myb/SANT-like DNA-binding" evidence="6">
    <location>
        <begin position="14"/>
        <end position="56"/>
    </location>
</feature>
<evidence type="ECO:0000256" key="1">
    <source>
        <dbReference type="ARBA" id="ARBA00011764"/>
    </source>
</evidence>
<protein>
    <recommendedName>
        <fullName evidence="2">Regulatory protein zeste</fullName>
    </recommendedName>
</protein>
<proteinExistence type="predicted"/>
<evidence type="ECO:0000256" key="4">
    <source>
        <dbReference type="ARBA" id="ARBA00023163"/>
    </source>
</evidence>
<accession>A0A9P0Q3X2</accession>
<gene>
    <name evidence="7" type="ORF">ACAOBT_LOCUS30711</name>
</gene>
<keyword evidence="8" id="KW-1185">Reference proteome</keyword>
<keyword evidence="3" id="KW-0805">Transcription regulation</keyword>
<name>A0A9P0Q3X2_ACAOB</name>
<organism evidence="7 8">
    <name type="scientific">Acanthoscelides obtectus</name>
    <name type="common">Bean weevil</name>
    <name type="synonym">Bruchus obtectus</name>
    <dbReference type="NCBI Taxonomy" id="200917"/>
    <lineage>
        <taxon>Eukaryota</taxon>
        <taxon>Metazoa</taxon>
        <taxon>Ecdysozoa</taxon>
        <taxon>Arthropoda</taxon>
        <taxon>Hexapoda</taxon>
        <taxon>Insecta</taxon>
        <taxon>Pterygota</taxon>
        <taxon>Neoptera</taxon>
        <taxon>Endopterygota</taxon>
        <taxon>Coleoptera</taxon>
        <taxon>Polyphaga</taxon>
        <taxon>Cucujiformia</taxon>
        <taxon>Chrysomeloidea</taxon>
        <taxon>Chrysomelidae</taxon>
        <taxon>Bruchinae</taxon>
        <taxon>Bruchini</taxon>
        <taxon>Acanthoscelides</taxon>
    </lineage>
</organism>
<evidence type="ECO:0000256" key="3">
    <source>
        <dbReference type="ARBA" id="ARBA00023015"/>
    </source>
</evidence>
<comment type="subunit">
    <text evidence="1">Self-associates forming complexes of several hundred monomers.</text>
</comment>
<comment type="function">
    <text evidence="5">Involved in transvection phenomena (= synapsis-dependent gene expression), where the synaptic pairing of chromosomes carrying genes with which zeste interacts influences the expression of these genes. Zeste binds to DNA and stimulates transcription from a nearby promoter.</text>
</comment>
<evidence type="ECO:0000256" key="2">
    <source>
        <dbReference type="ARBA" id="ARBA00016807"/>
    </source>
</evidence>
<dbReference type="Proteomes" id="UP001152888">
    <property type="component" value="Unassembled WGS sequence"/>
</dbReference>
<evidence type="ECO:0000313" key="7">
    <source>
        <dbReference type="EMBL" id="CAH2009246.1"/>
    </source>
</evidence>
<dbReference type="Pfam" id="PF13873">
    <property type="entry name" value="Myb_DNA-bind_5"/>
    <property type="match status" value="1"/>
</dbReference>